<dbReference type="Proteomes" id="UP000228765">
    <property type="component" value="Segment"/>
</dbReference>
<dbReference type="GeneID" id="54982965"/>
<sequence length="104" mass="10666">MLSLAGLTFCAPVPAAPAPAGTPPICSFIAGMSQAIAEDRDDGLSKIEVIREILSADASDKAKALALNLADLVYQPEIIDEPPKKIAAALLLACVQKVAPKGAL</sequence>
<name>A0A291L9Z6_9CAUD</name>
<proteinExistence type="predicted"/>
<dbReference type="KEGG" id="vg:54982965"/>
<accession>A0A291L9Z6</accession>
<organism evidence="1 2">
    <name type="scientific">Bordetella phage vB_BbrM_PHB04</name>
    <dbReference type="NCBI Taxonomy" id="2029657"/>
    <lineage>
        <taxon>Viruses</taxon>
        <taxon>Duplodnaviria</taxon>
        <taxon>Heunggongvirae</taxon>
        <taxon>Uroviricota</taxon>
        <taxon>Caudoviricetes</taxon>
        <taxon>Phabquatrovirus</taxon>
        <taxon>Phabquatrovirus PHB04</taxon>
    </lineage>
</organism>
<reference evidence="1 2" key="1">
    <citation type="submission" date="2017-08" db="EMBL/GenBank/DDBJ databases">
        <title>Complete genome sequence of a novel bacteriophage infecting Bordetella bronchiseptica.</title>
        <authorList>
            <person name="Chen Y."/>
            <person name="Song J."/>
            <person name="Wu B."/>
        </authorList>
    </citation>
    <scope>NUCLEOTIDE SEQUENCE [LARGE SCALE GENOMIC DNA]</scope>
</reference>
<dbReference type="EMBL" id="MF663786">
    <property type="protein sequence ID" value="ATI15709.1"/>
    <property type="molecule type" value="Genomic_DNA"/>
</dbReference>
<evidence type="ECO:0000313" key="2">
    <source>
        <dbReference type="Proteomes" id="UP000228765"/>
    </source>
</evidence>
<dbReference type="RefSeq" id="YP_009792757.1">
    <property type="nucleotide sequence ID" value="NC_047861.1"/>
</dbReference>
<protein>
    <submittedName>
        <fullName evidence="1">Uncharacterized protein</fullName>
    </submittedName>
</protein>
<evidence type="ECO:0000313" key="1">
    <source>
        <dbReference type="EMBL" id="ATI15709.1"/>
    </source>
</evidence>
<keyword evidence="2" id="KW-1185">Reference proteome</keyword>